<dbReference type="SMART" id="SM00906">
    <property type="entry name" value="Fungal_trans"/>
    <property type="match status" value="1"/>
</dbReference>
<sequence length="968" mass="107957">MSPLEGELTFTSSDQSTAVVEGSKRKQQVQQPRQLLSCTKCRERKVKASLQRVLWVDPIWHPFPRSCDRTKPCSACCARGAPKDCHFIAEGGDYAPIQQSYELRKLRAENLRLKDRLRAYRISIDDEDSDYAASPESQLGERPGPLQRRRTGKQKRFQGIEWQDSIYFGSPALNSVMSDFASTNVDAAVTLAYLMPRGPGIHMPRTPRTYPFATLFKANPDECIPQLLSCLPAEEGELSGYLDAFDSRVNLCSYPQVPVEINRNEFERFLSHARRNAQMCPDMLALLFAAIALGAQHSVWDKSGEQWNAEIMQKETGKGDVYIAAAMQALRLASFLHKPSVLGIQALILIGPYLTNSGRFLDAWTLFGTTIRLAHSIGLHRHPKYLNPAPPTQKDCSIRQRLWWWMLRMDEQYSMTLGRPLGISGLGDCSWPQELTTDPIMLRFGDFVNRFTVIARRILSSDRLTNNRIDEFTDELRNLLDTIPETLQYQESWNQPEADAPEWPLRATAAMYHCKTYTYLILLNRQRVEKQSTFGHVPGARDPASSFQAINTTPSSHPSPTALAQASPRGRSLVLSSSEDVISAFMFFYHKEPAALIDWTLGQQAFNSAMLLLYDAIETRTVTTGARKAEQVFVVFKELDDNSVHELAGQAVDRISWGLAELHKMLSLSSTSSARPYSQQGVTEKPKGKDKGTFTSGSTDTVMGNTGMLLLEDTGLQAFVQEPYAPITWNLSETLDHPMKAREHLFPASVSPMRDDSASEEFHVVRSPGDMQSTRGSTTMGSAGARYTTSSLAKPPSCTRPASPTHPASHHQHAYKDDASSLHGQQQHGVRVHGNVPHHFTSHLQGVASGLEFQHHAQYSQSRQDSCPTLPQEESDVPRMRPIYSSSSTVSRQTRAHPRHVPICRGSTSGLYGSDRASFPAQLETDPQHMSYPFGTLVTSAAPSSLTPLAEDMSMDDWRQYIGNTGTS</sequence>
<feature type="compositionally biased region" description="Polar residues" evidence="4">
    <location>
        <begin position="857"/>
        <end position="869"/>
    </location>
</feature>
<dbReference type="GO" id="GO:0000981">
    <property type="term" value="F:DNA-binding transcription factor activity, RNA polymerase II-specific"/>
    <property type="evidence" value="ECO:0007669"/>
    <property type="project" value="InterPro"/>
</dbReference>
<evidence type="ECO:0000313" key="7">
    <source>
        <dbReference type="Proteomes" id="UP000002668"/>
    </source>
</evidence>
<dbReference type="STRING" id="985895.E4ZJZ8"/>
<feature type="compositionally biased region" description="Polar residues" evidence="4">
    <location>
        <begin position="884"/>
        <end position="893"/>
    </location>
</feature>
<feature type="compositionally biased region" description="Polar residues" evidence="4">
    <location>
        <begin position="9"/>
        <end position="18"/>
    </location>
</feature>
<dbReference type="InterPro" id="IPR001138">
    <property type="entry name" value="Zn2Cys6_DnaBD"/>
</dbReference>
<keyword evidence="2" id="KW-0479">Metal-binding</keyword>
<keyword evidence="3" id="KW-0539">Nucleus</keyword>
<dbReference type="CDD" id="cd00067">
    <property type="entry name" value="GAL4"/>
    <property type="match status" value="1"/>
</dbReference>
<feature type="domain" description="Xylanolytic transcriptional activator regulatory" evidence="5">
    <location>
        <begin position="363"/>
        <end position="438"/>
    </location>
</feature>
<evidence type="ECO:0000256" key="1">
    <source>
        <dbReference type="ARBA" id="ARBA00004123"/>
    </source>
</evidence>
<dbReference type="InterPro" id="IPR007219">
    <property type="entry name" value="XnlR_reg_dom"/>
</dbReference>
<dbReference type="GO" id="GO:0008270">
    <property type="term" value="F:zinc ion binding"/>
    <property type="evidence" value="ECO:0007669"/>
    <property type="project" value="InterPro"/>
</dbReference>
<feature type="region of interest" description="Disordered" evidence="4">
    <location>
        <begin position="673"/>
        <end position="699"/>
    </location>
</feature>
<dbReference type="Proteomes" id="UP000002668">
    <property type="component" value="Genome"/>
</dbReference>
<dbReference type="CDD" id="cd12148">
    <property type="entry name" value="fungal_TF_MHR"/>
    <property type="match status" value="1"/>
</dbReference>
<feature type="region of interest" description="Disordered" evidence="4">
    <location>
        <begin position="855"/>
        <end position="908"/>
    </location>
</feature>
<feature type="compositionally biased region" description="Polar residues" evidence="4">
    <location>
        <begin position="673"/>
        <end position="682"/>
    </location>
</feature>
<accession>E4ZJZ8</accession>
<dbReference type="InParanoid" id="E4ZJZ8"/>
<dbReference type="GeneID" id="13285680"/>
<dbReference type="Gene3D" id="4.10.240.10">
    <property type="entry name" value="Zn(2)-C6 fungal-type DNA-binding domain"/>
    <property type="match status" value="1"/>
</dbReference>
<dbReference type="OrthoDB" id="1747771at2759"/>
<evidence type="ECO:0000259" key="5">
    <source>
        <dbReference type="SMART" id="SM00906"/>
    </source>
</evidence>
<dbReference type="VEuPathDB" id="FungiDB:LEMA_P069410.1"/>
<dbReference type="InterPro" id="IPR036864">
    <property type="entry name" value="Zn2-C6_fun-type_DNA-bd_sf"/>
</dbReference>
<feature type="region of interest" description="Disordered" evidence="4">
    <location>
        <begin position="130"/>
        <end position="154"/>
    </location>
</feature>
<organism evidence="7">
    <name type="scientific">Leptosphaeria maculans (strain JN3 / isolate v23.1.3 / race Av1-4-5-6-7-8)</name>
    <name type="common">Blackleg fungus</name>
    <name type="synonym">Phoma lingam</name>
    <dbReference type="NCBI Taxonomy" id="985895"/>
    <lineage>
        <taxon>Eukaryota</taxon>
        <taxon>Fungi</taxon>
        <taxon>Dikarya</taxon>
        <taxon>Ascomycota</taxon>
        <taxon>Pezizomycotina</taxon>
        <taxon>Dothideomycetes</taxon>
        <taxon>Pleosporomycetidae</taxon>
        <taxon>Pleosporales</taxon>
        <taxon>Pleosporineae</taxon>
        <taxon>Leptosphaeriaceae</taxon>
        <taxon>Plenodomus</taxon>
        <taxon>Plenodomus lingam/Leptosphaeria maculans species complex</taxon>
    </lineage>
</organism>
<dbReference type="RefSeq" id="XP_003834798.1">
    <property type="nucleotide sequence ID" value="XM_003834750.1"/>
</dbReference>
<name>E4ZJZ8_LEPMJ</name>
<dbReference type="GO" id="GO:0005634">
    <property type="term" value="C:nucleus"/>
    <property type="evidence" value="ECO:0007669"/>
    <property type="project" value="UniProtKB-SubCell"/>
</dbReference>
<evidence type="ECO:0000256" key="3">
    <source>
        <dbReference type="ARBA" id="ARBA00023242"/>
    </source>
</evidence>
<feature type="region of interest" description="Disordered" evidence="4">
    <location>
        <begin position="1"/>
        <end position="26"/>
    </location>
</feature>
<evidence type="ECO:0000256" key="4">
    <source>
        <dbReference type="SAM" id="MobiDB-lite"/>
    </source>
</evidence>
<protein>
    <recommendedName>
        <fullName evidence="5">Xylanolytic transcriptional activator regulatory domain-containing protein</fullName>
    </recommendedName>
</protein>
<dbReference type="eggNOG" id="ENOG502QVWI">
    <property type="taxonomic scope" value="Eukaryota"/>
</dbReference>
<feature type="region of interest" description="Disordered" evidence="4">
    <location>
        <begin position="768"/>
        <end position="829"/>
    </location>
</feature>
<proteinExistence type="predicted"/>
<dbReference type="Pfam" id="PF04082">
    <property type="entry name" value="Fungal_trans"/>
    <property type="match status" value="1"/>
</dbReference>
<comment type="subcellular location">
    <subcellularLocation>
        <location evidence="1">Nucleus</location>
    </subcellularLocation>
</comment>
<feature type="compositionally biased region" description="Polar residues" evidence="4">
    <location>
        <begin position="770"/>
        <end position="792"/>
    </location>
</feature>
<reference evidence="7" key="1">
    <citation type="journal article" date="2011" name="Nat. Commun.">
        <title>Effector diversification within compartments of the Leptosphaeria maculans genome affected by Repeat-Induced Point mutations.</title>
        <authorList>
            <person name="Rouxel T."/>
            <person name="Grandaubert J."/>
            <person name="Hane J.K."/>
            <person name="Hoede C."/>
            <person name="van de Wouw A.P."/>
            <person name="Couloux A."/>
            <person name="Dominguez V."/>
            <person name="Anthouard V."/>
            <person name="Bally P."/>
            <person name="Bourras S."/>
            <person name="Cozijnsen A.J."/>
            <person name="Ciuffetti L.M."/>
            <person name="Degrave A."/>
            <person name="Dilmaghani A."/>
            <person name="Duret L."/>
            <person name="Fudal I."/>
            <person name="Goodwin S.B."/>
            <person name="Gout L."/>
            <person name="Glaser N."/>
            <person name="Linglin J."/>
            <person name="Kema G.H.J."/>
            <person name="Lapalu N."/>
            <person name="Lawrence C.B."/>
            <person name="May K."/>
            <person name="Meyer M."/>
            <person name="Ollivier B."/>
            <person name="Poulain J."/>
            <person name="Schoch C.L."/>
            <person name="Simon A."/>
            <person name="Spatafora J.W."/>
            <person name="Stachowiak A."/>
            <person name="Turgeon B.G."/>
            <person name="Tyler B.M."/>
            <person name="Vincent D."/>
            <person name="Weissenbach J."/>
            <person name="Amselem J."/>
            <person name="Quesneville H."/>
            <person name="Oliver R.P."/>
            <person name="Wincker P."/>
            <person name="Balesdent M.-H."/>
            <person name="Howlett B.J."/>
        </authorList>
    </citation>
    <scope>NUCLEOTIDE SEQUENCE [LARGE SCALE GENOMIC DNA]</scope>
    <source>
        <strain evidence="7">JN3 / isolate v23.1.3 / race Av1-4-5-6-7-8</strain>
    </source>
</reference>
<evidence type="ECO:0000313" key="6">
    <source>
        <dbReference type="EMBL" id="CBX91433.1"/>
    </source>
</evidence>
<dbReference type="AlphaFoldDB" id="E4ZJZ8"/>
<dbReference type="EMBL" id="FP929072">
    <property type="protein sequence ID" value="CBX91433.1"/>
    <property type="molecule type" value="Genomic_DNA"/>
</dbReference>
<dbReference type="OMA" id="MGNTGMF"/>
<dbReference type="InterPro" id="IPR050613">
    <property type="entry name" value="Sec_Metabolite_Reg"/>
</dbReference>
<feature type="region of interest" description="Disordered" evidence="4">
    <location>
        <begin position="545"/>
        <end position="564"/>
    </location>
</feature>
<evidence type="ECO:0000256" key="2">
    <source>
        <dbReference type="ARBA" id="ARBA00022723"/>
    </source>
</evidence>
<dbReference type="HOGENOM" id="CLU_005937_0_0_1"/>
<keyword evidence="7" id="KW-1185">Reference proteome</keyword>
<gene>
    <name evidence="6" type="ORF">LEMA_P069410.1</name>
</gene>
<dbReference type="GO" id="GO:0006351">
    <property type="term" value="P:DNA-templated transcription"/>
    <property type="evidence" value="ECO:0007669"/>
    <property type="project" value="InterPro"/>
</dbReference>
<dbReference type="PANTHER" id="PTHR31001:SF81">
    <property type="entry name" value="ZN(II)2CYS6 TRANSCRIPTION FACTOR"/>
    <property type="match status" value="1"/>
</dbReference>
<dbReference type="PANTHER" id="PTHR31001">
    <property type="entry name" value="UNCHARACTERIZED TRANSCRIPTIONAL REGULATORY PROTEIN"/>
    <property type="match status" value="1"/>
</dbReference>
<dbReference type="GO" id="GO:0003677">
    <property type="term" value="F:DNA binding"/>
    <property type="evidence" value="ECO:0007669"/>
    <property type="project" value="InterPro"/>
</dbReference>